<gene>
    <name evidence="2" type="ORF">SAMN05421811_108291</name>
</gene>
<protein>
    <submittedName>
        <fullName evidence="2">Uncharacterized protein</fullName>
    </submittedName>
</protein>
<reference evidence="2 3" key="1">
    <citation type="submission" date="2016-10" db="EMBL/GenBank/DDBJ databases">
        <authorList>
            <person name="de Groot N.N."/>
        </authorList>
    </citation>
    <scope>NUCLEOTIDE SEQUENCE [LARGE SCALE GENOMIC DNA]</scope>
    <source>
        <strain evidence="2 3">CGMCC 4.5598</strain>
    </source>
</reference>
<sequence length="56" mass="6270">MDDAGDTNKRAARRGADAPPGGPWRLLGKLMERFLLGVVVVNLVRRAFARGRRRRP</sequence>
<dbReference type="Proteomes" id="UP000199361">
    <property type="component" value="Unassembled WGS sequence"/>
</dbReference>
<dbReference type="RefSeq" id="WP_177240876.1">
    <property type="nucleotide sequence ID" value="NZ_FOHX01000008.1"/>
</dbReference>
<name>A0A1I0KL14_9ACTN</name>
<dbReference type="EMBL" id="FOHX01000008">
    <property type="protein sequence ID" value="SEU25576.1"/>
    <property type="molecule type" value="Genomic_DNA"/>
</dbReference>
<evidence type="ECO:0000256" key="1">
    <source>
        <dbReference type="SAM" id="MobiDB-lite"/>
    </source>
</evidence>
<proteinExistence type="predicted"/>
<feature type="region of interest" description="Disordered" evidence="1">
    <location>
        <begin position="1"/>
        <end position="23"/>
    </location>
</feature>
<organism evidence="2 3">
    <name type="scientific">Nonomuraea wenchangensis</name>
    <dbReference type="NCBI Taxonomy" id="568860"/>
    <lineage>
        <taxon>Bacteria</taxon>
        <taxon>Bacillati</taxon>
        <taxon>Actinomycetota</taxon>
        <taxon>Actinomycetes</taxon>
        <taxon>Streptosporangiales</taxon>
        <taxon>Streptosporangiaceae</taxon>
        <taxon>Nonomuraea</taxon>
    </lineage>
</organism>
<evidence type="ECO:0000313" key="3">
    <source>
        <dbReference type="Proteomes" id="UP000199361"/>
    </source>
</evidence>
<evidence type="ECO:0000313" key="2">
    <source>
        <dbReference type="EMBL" id="SEU25576.1"/>
    </source>
</evidence>
<dbReference type="AlphaFoldDB" id="A0A1I0KL14"/>
<accession>A0A1I0KL14</accession>
<keyword evidence="3" id="KW-1185">Reference proteome</keyword>